<gene>
    <name evidence="1" type="ORF">CQA58_06200</name>
</gene>
<dbReference type="EMBL" id="NXLV01000012">
    <property type="protein sequence ID" value="RDU70198.1"/>
    <property type="molecule type" value="Genomic_DNA"/>
</dbReference>
<dbReference type="Proteomes" id="UP000257045">
    <property type="component" value="Unassembled WGS sequence"/>
</dbReference>
<evidence type="ECO:0000313" key="1">
    <source>
        <dbReference type="EMBL" id="RDU70198.1"/>
    </source>
</evidence>
<comment type="caution">
    <text evidence="1">The sequence shown here is derived from an EMBL/GenBank/DDBJ whole genome shotgun (WGS) entry which is preliminary data.</text>
</comment>
<dbReference type="AlphaFoldDB" id="A0A3D8IY57"/>
<dbReference type="RefSeq" id="WP_115569860.1">
    <property type="nucleotide sequence ID" value="NZ_NXLV01000012.1"/>
</dbReference>
<proteinExistence type="predicted"/>
<sequence length="141" mass="16436">MDSHKLEQCVCLEEILSLADFERQVVKLISMQMQNLDIFESYKKGKISSREINLCGYYCNLETLIITPYSGVIGNVDLYLKEECVGGSLLFFESGILKFIEAYFWEENDFFLHFKDNEIMKSPHKNFIKSDNPLPSIRETK</sequence>
<protein>
    <submittedName>
        <fullName evidence="1">Uncharacterized protein</fullName>
    </submittedName>
</protein>
<organism evidence="1 2">
    <name type="scientific">Helicobacter brantae</name>
    <dbReference type="NCBI Taxonomy" id="375927"/>
    <lineage>
        <taxon>Bacteria</taxon>
        <taxon>Pseudomonadati</taxon>
        <taxon>Campylobacterota</taxon>
        <taxon>Epsilonproteobacteria</taxon>
        <taxon>Campylobacterales</taxon>
        <taxon>Helicobacteraceae</taxon>
        <taxon>Helicobacter</taxon>
    </lineage>
</organism>
<reference evidence="1 2" key="1">
    <citation type="submission" date="2018-04" db="EMBL/GenBank/DDBJ databases">
        <title>Novel Campyloabacter and Helicobacter Species and Strains.</title>
        <authorList>
            <person name="Mannion A.J."/>
            <person name="Shen Z."/>
            <person name="Fox J.G."/>
        </authorList>
    </citation>
    <scope>NUCLEOTIDE SEQUENCE [LARGE SCALE GENOMIC DNA]</scope>
    <source>
        <strain evidence="1 2">MIT 04-9366</strain>
    </source>
</reference>
<name>A0A3D8IY57_9HELI</name>
<evidence type="ECO:0000313" key="2">
    <source>
        <dbReference type="Proteomes" id="UP000257045"/>
    </source>
</evidence>
<dbReference type="OrthoDB" id="5357042at2"/>
<keyword evidence="2" id="KW-1185">Reference proteome</keyword>
<accession>A0A3D8IY57</accession>